<keyword evidence="2" id="KW-1185">Reference proteome</keyword>
<evidence type="ECO:0000313" key="1">
    <source>
        <dbReference type="EMBL" id="BAT89906.1"/>
    </source>
</evidence>
<reference evidence="1 2" key="1">
    <citation type="journal article" date="2015" name="Sci. Rep.">
        <title>The power of single molecule real-time sequencing technology in the de novo assembly of a eukaryotic genome.</title>
        <authorList>
            <person name="Sakai H."/>
            <person name="Naito K."/>
            <person name="Ogiso-Tanaka E."/>
            <person name="Takahashi Y."/>
            <person name="Iseki K."/>
            <person name="Muto C."/>
            <person name="Satou K."/>
            <person name="Teruya K."/>
            <person name="Shiroma A."/>
            <person name="Shimoji M."/>
            <person name="Hirano T."/>
            <person name="Itoh T."/>
            <person name="Kaga A."/>
            <person name="Tomooka N."/>
        </authorList>
    </citation>
    <scope>NUCLEOTIDE SEQUENCE [LARGE SCALE GENOMIC DNA]</scope>
    <source>
        <strain evidence="2">cv. Shumari</strain>
    </source>
</reference>
<organism evidence="1 2">
    <name type="scientific">Vigna angularis var. angularis</name>
    <dbReference type="NCBI Taxonomy" id="157739"/>
    <lineage>
        <taxon>Eukaryota</taxon>
        <taxon>Viridiplantae</taxon>
        <taxon>Streptophyta</taxon>
        <taxon>Embryophyta</taxon>
        <taxon>Tracheophyta</taxon>
        <taxon>Spermatophyta</taxon>
        <taxon>Magnoliopsida</taxon>
        <taxon>eudicotyledons</taxon>
        <taxon>Gunneridae</taxon>
        <taxon>Pentapetalae</taxon>
        <taxon>rosids</taxon>
        <taxon>fabids</taxon>
        <taxon>Fabales</taxon>
        <taxon>Fabaceae</taxon>
        <taxon>Papilionoideae</taxon>
        <taxon>50 kb inversion clade</taxon>
        <taxon>NPAAA clade</taxon>
        <taxon>indigoferoid/millettioid clade</taxon>
        <taxon>Phaseoleae</taxon>
        <taxon>Vigna</taxon>
    </lineage>
</organism>
<dbReference type="PANTHER" id="PTHR37610:SF92">
    <property type="entry name" value="RETROTRANSPOSON COPIA-LIKE N-TERMINAL DOMAIN-CONTAINING PROTEIN"/>
    <property type="match status" value="1"/>
</dbReference>
<dbReference type="OrthoDB" id="1750575at2759"/>
<proteinExistence type="predicted"/>
<dbReference type="Proteomes" id="UP000291084">
    <property type="component" value="Chromosome 6"/>
</dbReference>
<dbReference type="AlphaFoldDB" id="A0A0S3SAS2"/>
<evidence type="ECO:0000313" key="2">
    <source>
        <dbReference type="Proteomes" id="UP000291084"/>
    </source>
</evidence>
<protein>
    <recommendedName>
        <fullName evidence="3">Retrotransposon gag domain-containing protein</fullName>
    </recommendedName>
</protein>
<name>A0A0S3SAS2_PHAAN</name>
<gene>
    <name evidence="1" type="primary">Vigan.06G103400</name>
    <name evidence="1" type="ORF">VIGAN_06103400</name>
</gene>
<accession>A0A0S3SAS2</accession>
<evidence type="ECO:0008006" key="3">
    <source>
        <dbReference type="Google" id="ProtNLM"/>
    </source>
</evidence>
<dbReference type="PANTHER" id="PTHR37610">
    <property type="entry name" value="CCHC-TYPE DOMAIN-CONTAINING PROTEIN"/>
    <property type="match status" value="1"/>
</dbReference>
<dbReference type="EMBL" id="AP015039">
    <property type="protein sequence ID" value="BAT89906.1"/>
    <property type="molecule type" value="Genomic_DNA"/>
</dbReference>
<feature type="non-terminal residue" evidence="1">
    <location>
        <position position="264"/>
    </location>
</feature>
<sequence>MAKVVNLETGDSPQTTREMQNIHSTYRLNGKNYLKWSQIIKTILKGKGKISHLTGNAPDETDPKFKSWDEEDSMIMAWLWNSMVPEISDTCMFLKLAKEIWEAAEQTYSKAKDAAQIYDVKVKTVAAKQGNKSVTEYANQLKSLWMELDHYRVIKAKCSEDSAILKEYIEQDRVYDFLIGLNPEYDQVRIQILGKEKVPGLNEVVAIIRSEESRRGLMLETSTTENSAMIAEGGTIMIANQKKTGFPIWRKNMRRFGVLIVISY</sequence>